<feature type="signal peptide" evidence="1">
    <location>
        <begin position="1"/>
        <end position="16"/>
    </location>
</feature>
<gene>
    <name evidence="2" type="ORF">FVEG_01521</name>
</gene>
<dbReference type="EMBL" id="DS022243">
    <property type="protein sequence ID" value="EWG38261.1"/>
    <property type="molecule type" value="Genomic_DNA"/>
</dbReference>
<dbReference type="OrthoDB" id="10291069at2759"/>
<accession>W7LIC9</accession>
<evidence type="ECO:0000313" key="3">
    <source>
        <dbReference type="Proteomes" id="UP000009096"/>
    </source>
</evidence>
<keyword evidence="1" id="KW-0732">Signal</keyword>
<proteinExistence type="predicted"/>
<evidence type="ECO:0000256" key="1">
    <source>
        <dbReference type="SAM" id="SignalP"/>
    </source>
</evidence>
<dbReference type="AlphaFoldDB" id="W7LIC9"/>
<keyword evidence="3" id="KW-1185">Reference proteome</keyword>
<dbReference type="RefSeq" id="XP_018744452.1">
    <property type="nucleotide sequence ID" value="XM_018888529.1"/>
</dbReference>
<sequence length="247" mass="28449">MHLLHFLLFMLNLARATPVAHKDSSPNSFLNSEDDSVRVADNPDFFDLGNGNTETLKRHNKRTGPPYLLEYTKWKITLERQKGDDRDFKRPGWLIGFREPSAHWGVPEGHGRPWEFVIAPGEYGPETVRNVVNGDMFYTTNSYFDLFINGKKPQPTRRTYTEYTDFSSWERQGYKFEIIRTENDELALENRAAWISLPGKKNFQPTSGYIAIAFRYQFSGEVNLSNGLTTYEANITGNFVQTGEMLV</sequence>
<reference evidence="2 3" key="1">
    <citation type="journal article" date="2010" name="Nature">
        <title>Comparative genomics reveals mobile pathogenicity chromosomes in Fusarium.</title>
        <authorList>
            <person name="Ma L.J."/>
            <person name="van der Does H.C."/>
            <person name="Borkovich K.A."/>
            <person name="Coleman J.J."/>
            <person name="Daboussi M.J."/>
            <person name="Di Pietro A."/>
            <person name="Dufresne M."/>
            <person name="Freitag M."/>
            <person name="Grabherr M."/>
            <person name="Henrissat B."/>
            <person name="Houterman P.M."/>
            <person name="Kang S."/>
            <person name="Shim W.B."/>
            <person name="Woloshuk C."/>
            <person name="Xie X."/>
            <person name="Xu J.R."/>
            <person name="Antoniw J."/>
            <person name="Baker S.E."/>
            <person name="Bluhm B.H."/>
            <person name="Breakspear A."/>
            <person name="Brown D.W."/>
            <person name="Butchko R.A."/>
            <person name="Chapman S."/>
            <person name="Coulson R."/>
            <person name="Coutinho P.M."/>
            <person name="Danchin E.G."/>
            <person name="Diener A."/>
            <person name="Gale L.R."/>
            <person name="Gardiner D.M."/>
            <person name="Goff S."/>
            <person name="Hammond-Kosack K.E."/>
            <person name="Hilburn K."/>
            <person name="Hua-Van A."/>
            <person name="Jonkers W."/>
            <person name="Kazan K."/>
            <person name="Kodira C.D."/>
            <person name="Koehrsen M."/>
            <person name="Kumar L."/>
            <person name="Lee Y.H."/>
            <person name="Li L."/>
            <person name="Manners J.M."/>
            <person name="Miranda-Saavedra D."/>
            <person name="Mukherjee M."/>
            <person name="Park G."/>
            <person name="Park J."/>
            <person name="Park S.Y."/>
            <person name="Proctor R.H."/>
            <person name="Regev A."/>
            <person name="Ruiz-Roldan M.C."/>
            <person name="Sain D."/>
            <person name="Sakthikumar S."/>
            <person name="Sykes S."/>
            <person name="Schwartz D.C."/>
            <person name="Turgeon B.G."/>
            <person name="Wapinski I."/>
            <person name="Yoder O."/>
            <person name="Young S."/>
            <person name="Zeng Q."/>
            <person name="Zhou S."/>
            <person name="Galagan J."/>
            <person name="Cuomo C.A."/>
            <person name="Kistler H.C."/>
            <person name="Rep M."/>
        </authorList>
    </citation>
    <scope>NUCLEOTIDE SEQUENCE [LARGE SCALE GENOMIC DNA]</scope>
    <source>
        <strain evidence="3">M3125 / FGSC 7600</strain>
    </source>
</reference>
<evidence type="ECO:0000313" key="2">
    <source>
        <dbReference type="EMBL" id="EWG38261.1"/>
    </source>
</evidence>
<feature type="chain" id="PRO_5004895906" evidence="1">
    <location>
        <begin position="17"/>
        <end position="247"/>
    </location>
</feature>
<name>W7LIC9_GIBM7</name>
<dbReference type="Proteomes" id="UP000009096">
    <property type="component" value="Chromosome 6"/>
</dbReference>
<dbReference type="VEuPathDB" id="FungiDB:FVEG_01521"/>
<dbReference type="KEGG" id="fvr:FVEG_01521"/>
<organism evidence="2 3">
    <name type="scientific">Gibberella moniliformis (strain M3125 / FGSC 7600)</name>
    <name type="common">Maize ear and stalk rot fungus</name>
    <name type="synonym">Fusarium verticillioides</name>
    <dbReference type="NCBI Taxonomy" id="334819"/>
    <lineage>
        <taxon>Eukaryota</taxon>
        <taxon>Fungi</taxon>
        <taxon>Dikarya</taxon>
        <taxon>Ascomycota</taxon>
        <taxon>Pezizomycotina</taxon>
        <taxon>Sordariomycetes</taxon>
        <taxon>Hypocreomycetidae</taxon>
        <taxon>Hypocreales</taxon>
        <taxon>Nectriaceae</taxon>
        <taxon>Fusarium</taxon>
        <taxon>Fusarium fujikuroi species complex</taxon>
    </lineage>
</organism>
<dbReference type="EMBL" id="CM000583">
    <property type="protein sequence ID" value="EWG38261.1"/>
    <property type="molecule type" value="Genomic_DNA"/>
</dbReference>
<dbReference type="GeneID" id="30059808"/>
<protein>
    <submittedName>
        <fullName evidence="2">Uncharacterized protein</fullName>
    </submittedName>
</protein>